<accession>A0A1S6U6J4</accession>
<dbReference type="PANTHER" id="PTHR33643:SF1">
    <property type="entry name" value="UREASE ACCESSORY PROTEIN D"/>
    <property type="match status" value="1"/>
</dbReference>
<reference evidence="4" key="1">
    <citation type="submission" date="2016-09" db="EMBL/GenBank/DDBJ databases">
        <title>Comparative genomics of the Campylobacter concisus group.</title>
        <authorList>
            <person name="Miller W.G."/>
            <person name="Yee E."/>
            <person name="Chapman M.H."/>
            <person name="Huynh S."/>
            <person name="Bono J.L."/>
            <person name="On S.L.W."/>
            <person name="StLeger J."/>
            <person name="Foster G."/>
            <person name="Parker C.T."/>
        </authorList>
    </citation>
    <scope>NUCLEOTIDE SEQUENCE [LARGE SCALE GENOMIC DNA]</scope>
    <source>
        <strain evidence="4">RM18021</strain>
    </source>
</reference>
<evidence type="ECO:0000313" key="3">
    <source>
        <dbReference type="EMBL" id="AQW87361.1"/>
    </source>
</evidence>
<dbReference type="AlphaFoldDB" id="A0A1S6U6J4"/>
<dbReference type="InterPro" id="IPR002669">
    <property type="entry name" value="UreD"/>
</dbReference>
<evidence type="ECO:0000256" key="2">
    <source>
        <dbReference type="ARBA" id="ARBA00023186"/>
    </source>
</evidence>
<dbReference type="GeneID" id="56566161"/>
<dbReference type="GO" id="GO:0016151">
    <property type="term" value="F:nickel cation binding"/>
    <property type="evidence" value="ECO:0007669"/>
    <property type="project" value="InterPro"/>
</dbReference>
<evidence type="ECO:0000313" key="4">
    <source>
        <dbReference type="Proteomes" id="UP000190868"/>
    </source>
</evidence>
<dbReference type="KEGG" id="cpin:CPIN18020_0523"/>
<keyword evidence="4" id="KW-1185">Reference proteome</keyword>
<protein>
    <submittedName>
        <fullName evidence="3">Urease accessory protein UreD</fullName>
    </submittedName>
</protein>
<proteinExistence type="inferred from homology"/>
<dbReference type="EMBL" id="CP017258">
    <property type="protein sequence ID" value="AQW87361.1"/>
    <property type="molecule type" value="Genomic_DNA"/>
</dbReference>
<dbReference type="HAMAP" id="MF_01384">
    <property type="entry name" value="UreD"/>
    <property type="match status" value="1"/>
</dbReference>
<evidence type="ECO:0000256" key="1">
    <source>
        <dbReference type="ARBA" id="ARBA00007177"/>
    </source>
</evidence>
<organism evidence="3 4">
    <name type="scientific">Campylobacter pinnipediorum subsp. caledonicus</name>
    <dbReference type="NCBI Taxonomy" id="1874362"/>
    <lineage>
        <taxon>Bacteria</taxon>
        <taxon>Pseudomonadati</taxon>
        <taxon>Campylobacterota</taxon>
        <taxon>Epsilonproteobacteria</taxon>
        <taxon>Campylobacterales</taxon>
        <taxon>Campylobacteraceae</taxon>
        <taxon>Campylobacter</taxon>
    </lineage>
</organism>
<dbReference type="Proteomes" id="UP000190868">
    <property type="component" value="Chromosome"/>
</dbReference>
<comment type="similarity">
    <text evidence="1">Belongs to the UreD family.</text>
</comment>
<name>A0A1S6U6J4_9BACT</name>
<gene>
    <name evidence="3" type="primary">ureD</name>
    <name evidence="3" type="ORF">CPIN18021_0528</name>
</gene>
<dbReference type="RefSeq" id="WP_078423035.1">
    <property type="nucleotide sequence ID" value="NZ_CP017018.1"/>
</dbReference>
<sequence length="261" mass="30067">MAKRFSELSLELENIKGVSDIKNMYMTPPLRVMRPFFEDGFTEVMIMSSSPGLLEGDTQKYDFNAKDNTNVKIISQSYEKIHPMNENESAKRDTKISVGKNSTLICSFLPTIMFKDSRFLSKTKIELTDNTSKLVFAESFVAGRLGKKESFLFREFRSLIETKIGSELIYFENSKIVPKQIAYNEIGFFEGFDHFASICMFNFKDIENLNQKIHDTLKEQEDILDIRFGVSTTYRGDTQVRILAKMGQNLMQAIELMIEIL</sequence>
<keyword evidence="2" id="KW-0143">Chaperone</keyword>
<dbReference type="PANTHER" id="PTHR33643">
    <property type="entry name" value="UREASE ACCESSORY PROTEIN D"/>
    <property type="match status" value="1"/>
</dbReference>
<dbReference type="Pfam" id="PF01774">
    <property type="entry name" value="UreD"/>
    <property type="match status" value="1"/>
</dbReference>